<dbReference type="InterPro" id="IPR000182">
    <property type="entry name" value="GNAT_dom"/>
</dbReference>
<feature type="domain" description="N-acetyltransferase" evidence="1">
    <location>
        <begin position="50"/>
        <end position="195"/>
    </location>
</feature>
<sequence>MSQRVIGLKASGKKSATKQLTGSNKKGLGFKQQAKKKTAVKKTIHPSLEMAFRPYQPDDTSWIVDLTQKELGAIYQSAYRVPLTPFQIQQLLQMGQQTRVVLYQNKPIGYYTFFSDDSGKRHITSLVIDHSKQRKGIGTEVMRKIEDQAKQDGIRVLEVFIQATNKPCIAFSEKLGFTYAEPPYMNTICMQKFIG</sequence>
<dbReference type="PROSITE" id="PS51186">
    <property type="entry name" value="GNAT"/>
    <property type="match status" value="1"/>
</dbReference>
<dbReference type="EMBL" id="CP089291">
    <property type="protein sequence ID" value="UOF90581.1"/>
    <property type="molecule type" value="Genomic_DNA"/>
</dbReference>
<dbReference type="Proteomes" id="UP000830167">
    <property type="component" value="Chromosome"/>
</dbReference>
<dbReference type="RefSeq" id="WP_347437280.1">
    <property type="nucleotide sequence ID" value="NZ_CP089291.1"/>
</dbReference>
<reference evidence="2" key="1">
    <citation type="submission" date="2021-12" db="EMBL/GenBank/DDBJ databases">
        <title>Alicyclobacillaceae gen. nov., sp. nov., isolated from chalcocite enrichment system.</title>
        <authorList>
            <person name="Jiang Z."/>
        </authorList>
    </citation>
    <scope>NUCLEOTIDE SEQUENCE</scope>
    <source>
        <strain evidence="2">MYW30-H2</strain>
    </source>
</reference>
<proteinExistence type="predicted"/>
<dbReference type="InterPro" id="IPR016181">
    <property type="entry name" value="Acyl_CoA_acyltransferase"/>
</dbReference>
<dbReference type="Pfam" id="PF00583">
    <property type="entry name" value="Acetyltransf_1"/>
    <property type="match status" value="1"/>
</dbReference>
<protein>
    <submittedName>
        <fullName evidence="2">GNAT family N-acetyltransferase</fullName>
    </submittedName>
</protein>
<keyword evidence="3" id="KW-1185">Reference proteome</keyword>
<dbReference type="SUPFAM" id="SSF55729">
    <property type="entry name" value="Acyl-CoA N-acyltransferases (Nat)"/>
    <property type="match status" value="1"/>
</dbReference>
<name>A0ABY4CJ80_9BACL</name>
<accession>A0ABY4CJ80</accession>
<evidence type="ECO:0000313" key="2">
    <source>
        <dbReference type="EMBL" id="UOF90581.1"/>
    </source>
</evidence>
<organism evidence="2 3">
    <name type="scientific">Fodinisporobacter ferrooxydans</name>
    <dbReference type="NCBI Taxonomy" id="2901836"/>
    <lineage>
        <taxon>Bacteria</taxon>
        <taxon>Bacillati</taxon>
        <taxon>Bacillota</taxon>
        <taxon>Bacilli</taxon>
        <taxon>Bacillales</taxon>
        <taxon>Alicyclobacillaceae</taxon>
        <taxon>Fodinisporobacter</taxon>
    </lineage>
</organism>
<evidence type="ECO:0000259" key="1">
    <source>
        <dbReference type="PROSITE" id="PS51186"/>
    </source>
</evidence>
<evidence type="ECO:0000313" key="3">
    <source>
        <dbReference type="Proteomes" id="UP000830167"/>
    </source>
</evidence>
<dbReference type="Gene3D" id="3.40.630.30">
    <property type="match status" value="1"/>
</dbReference>
<gene>
    <name evidence="2" type="ORF">LSG31_22455</name>
</gene>
<dbReference type="CDD" id="cd04301">
    <property type="entry name" value="NAT_SF"/>
    <property type="match status" value="1"/>
</dbReference>